<dbReference type="FunCoup" id="G8Y1G4">
    <property type="interactions" value="232"/>
</dbReference>
<dbReference type="InParanoid" id="G8Y1G4"/>
<name>G8Y1G4_PICSO</name>
<accession>G8Y1G4</accession>
<dbReference type="HOGENOM" id="CLU_132729_1_0_1"/>
<evidence type="ECO:0000256" key="3">
    <source>
        <dbReference type="ARBA" id="ARBA00022980"/>
    </source>
</evidence>
<protein>
    <recommendedName>
        <fullName evidence="6">Large ribosomal subunit protein mL49</fullName>
    </recommendedName>
</protein>
<keyword evidence="4" id="KW-0496">Mitochondrion</keyword>
<evidence type="ECO:0000256" key="6">
    <source>
        <dbReference type="ARBA" id="ARBA00035191"/>
    </source>
</evidence>
<evidence type="ECO:0000256" key="5">
    <source>
        <dbReference type="ARBA" id="ARBA00023274"/>
    </source>
</evidence>
<dbReference type="Proteomes" id="UP000005222">
    <property type="component" value="Chromosome N"/>
</dbReference>
<evidence type="ECO:0000256" key="4">
    <source>
        <dbReference type="ARBA" id="ARBA00023128"/>
    </source>
</evidence>
<proteinExistence type="inferred from homology"/>
<gene>
    <name evidence="7" type="primary">Piso0_005170</name>
    <name evidence="7" type="ORF">GNLVRS01_PISO0N09341g</name>
</gene>
<dbReference type="InterPro" id="IPR007740">
    <property type="entry name" value="Ribosomal_mL49"/>
</dbReference>
<dbReference type="EMBL" id="FO082046">
    <property type="protein sequence ID" value="CCE86667.1"/>
    <property type="molecule type" value="Genomic_DNA"/>
</dbReference>
<dbReference type="Gene3D" id="3.30.780.10">
    <property type="entry name" value="SUI1-like domain"/>
    <property type="match status" value="1"/>
</dbReference>
<evidence type="ECO:0000313" key="7">
    <source>
        <dbReference type="EMBL" id="CCE86667.1"/>
    </source>
</evidence>
<dbReference type="AlphaFoldDB" id="G8Y1G4"/>
<dbReference type="GO" id="GO:0005762">
    <property type="term" value="C:mitochondrial large ribosomal subunit"/>
    <property type="evidence" value="ECO:0007669"/>
    <property type="project" value="TreeGrafter"/>
</dbReference>
<evidence type="ECO:0000256" key="1">
    <source>
        <dbReference type="ARBA" id="ARBA00004173"/>
    </source>
</evidence>
<evidence type="ECO:0000256" key="2">
    <source>
        <dbReference type="ARBA" id="ARBA00005677"/>
    </source>
</evidence>
<sequence length="125" mass="13982">MKASIISLKSVKIPIPKPTVKPYEIPSLSSITAEQLPNNGFGLKNYHISKTKFGEWPVYKKIQNTKVTTEVKRIKGDLDQFKKDLTNACSFINSQNVTVNKKAGYLNIKGDVVEKVKSCLNENLV</sequence>
<dbReference type="GO" id="GO:0006412">
    <property type="term" value="P:translation"/>
    <property type="evidence" value="ECO:0007669"/>
    <property type="project" value="InterPro"/>
</dbReference>
<keyword evidence="8" id="KW-1185">Reference proteome</keyword>
<dbReference type="Pfam" id="PF05046">
    <property type="entry name" value="Img2"/>
    <property type="match status" value="1"/>
</dbReference>
<dbReference type="PANTHER" id="PTHR13477:SF0">
    <property type="entry name" value="LARGE RIBOSOMAL SUBUNIT PROTEIN ML49"/>
    <property type="match status" value="1"/>
</dbReference>
<dbReference type="PANTHER" id="PTHR13477">
    <property type="entry name" value="MITOCHONDRIAL 39S RIBOSOMAL PROTEIN L49"/>
    <property type="match status" value="1"/>
</dbReference>
<dbReference type="GO" id="GO:0003735">
    <property type="term" value="F:structural constituent of ribosome"/>
    <property type="evidence" value="ECO:0007669"/>
    <property type="project" value="InterPro"/>
</dbReference>
<dbReference type="STRING" id="559304.G8Y1G4"/>
<reference evidence="7 8" key="1">
    <citation type="journal article" date="2012" name="G3 (Bethesda)">
        <title>Pichia sorbitophila, an interspecies yeast hybrid reveals early steps of genome resolution following polyploidization.</title>
        <authorList>
            <person name="Leh Louis V."/>
            <person name="Despons L."/>
            <person name="Friedrich A."/>
            <person name="Martin T."/>
            <person name="Durrens P."/>
            <person name="Casaregola S."/>
            <person name="Neuveglise C."/>
            <person name="Fairhead C."/>
            <person name="Marck C."/>
            <person name="Cruz J.A."/>
            <person name="Straub M.L."/>
            <person name="Kugler V."/>
            <person name="Sacerdot C."/>
            <person name="Uzunov Z."/>
            <person name="Thierry A."/>
            <person name="Weiss S."/>
            <person name="Bleykasten C."/>
            <person name="De Montigny J."/>
            <person name="Jacques N."/>
            <person name="Jung P."/>
            <person name="Lemaire M."/>
            <person name="Mallet S."/>
            <person name="Morel G."/>
            <person name="Richard G.F."/>
            <person name="Sarkar A."/>
            <person name="Savel G."/>
            <person name="Schacherer J."/>
            <person name="Seret M.L."/>
            <person name="Talla E."/>
            <person name="Samson G."/>
            <person name="Jubin C."/>
            <person name="Poulain J."/>
            <person name="Vacherie B."/>
            <person name="Barbe V."/>
            <person name="Pelletier E."/>
            <person name="Sherman D.J."/>
            <person name="Westhof E."/>
            <person name="Weissenbach J."/>
            <person name="Baret P.V."/>
            <person name="Wincker P."/>
            <person name="Gaillardin C."/>
            <person name="Dujon B."/>
            <person name="Souciet J.L."/>
        </authorList>
    </citation>
    <scope>NUCLEOTIDE SEQUENCE [LARGE SCALE GENOMIC DNA]</scope>
    <source>
        <strain evidence="8">ATCC MYA-4447 / BCRC 22081 / CBS 7064 / NBRC 10061 / NRRL Y-12695</strain>
    </source>
</reference>
<dbReference type="OrthoDB" id="19439at2759"/>
<comment type="subcellular location">
    <subcellularLocation>
        <location evidence="1">Mitochondrion</location>
    </subcellularLocation>
</comment>
<organism evidence="7 8">
    <name type="scientific">Pichia sorbitophila (strain ATCC MYA-4447 / BCRC 22081 / CBS 7064 / NBRC 10061 / NRRL Y-12695)</name>
    <name type="common">Hybrid yeast</name>
    <dbReference type="NCBI Taxonomy" id="559304"/>
    <lineage>
        <taxon>Eukaryota</taxon>
        <taxon>Fungi</taxon>
        <taxon>Dikarya</taxon>
        <taxon>Ascomycota</taxon>
        <taxon>Saccharomycotina</taxon>
        <taxon>Pichiomycetes</taxon>
        <taxon>Debaryomycetaceae</taxon>
        <taxon>Millerozyma</taxon>
    </lineage>
</organism>
<dbReference type="eggNOG" id="KOG4034">
    <property type="taxonomic scope" value="Eukaryota"/>
</dbReference>
<dbReference type="OMA" id="HWPVYKK"/>
<keyword evidence="5" id="KW-0687">Ribonucleoprotein</keyword>
<comment type="similarity">
    <text evidence="2">Belongs to the mitochondrion-specific ribosomal protein mL49 family.</text>
</comment>
<evidence type="ECO:0000313" key="8">
    <source>
        <dbReference type="Proteomes" id="UP000005222"/>
    </source>
</evidence>
<keyword evidence="3" id="KW-0689">Ribosomal protein</keyword>